<keyword evidence="3" id="KW-1185">Reference proteome</keyword>
<dbReference type="AlphaFoldDB" id="A0AA36I7V8"/>
<comment type="caution">
    <text evidence="2">The sequence shown here is derived from an EMBL/GenBank/DDBJ whole genome shotgun (WGS) entry which is preliminary data.</text>
</comment>
<reference evidence="2" key="1">
    <citation type="submission" date="2023-08" db="EMBL/GenBank/DDBJ databases">
        <authorList>
            <person name="Chen Y."/>
            <person name="Shah S."/>
            <person name="Dougan E. K."/>
            <person name="Thang M."/>
            <person name="Chan C."/>
        </authorList>
    </citation>
    <scope>NUCLEOTIDE SEQUENCE</scope>
</reference>
<dbReference type="EMBL" id="CAUJNA010000924">
    <property type="protein sequence ID" value="CAJ1382629.1"/>
    <property type="molecule type" value="Genomic_DNA"/>
</dbReference>
<sequence>MAKLLLLSLALAEAQVDPKYATEVTVYHVHPANVSSIPMDMDTGDAEGDLFFFLDEFLLPLQCADPKYFWDKFECKNPERSGQLVATQLKLQVDSRFSNYSGCNLCDGVDPFTRKPCEAGTYTCDCMDFLHPENCDHQFVGRETVTHQFVHDVTDECKESLEESCGHARYSKWCKFCLFRHKEVLKNSSCSKEAINYCPGFGFPLCTADSKDVDCWHVNIARKTRGLWYSTFRDGFCDGNKPCSWQVVQQRTVPERCLREKVVGVVEASNPSCFDGCGARNQTSPCWVRCFFTTVLGPEAHNSTIVTGMPLAELTGAWTKAFEACESTGSDAPHSLVV</sequence>
<organism evidence="2 3">
    <name type="scientific">Effrenium voratum</name>
    <dbReference type="NCBI Taxonomy" id="2562239"/>
    <lineage>
        <taxon>Eukaryota</taxon>
        <taxon>Sar</taxon>
        <taxon>Alveolata</taxon>
        <taxon>Dinophyceae</taxon>
        <taxon>Suessiales</taxon>
        <taxon>Symbiodiniaceae</taxon>
        <taxon>Effrenium</taxon>
    </lineage>
</organism>
<evidence type="ECO:0000256" key="1">
    <source>
        <dbReference type="SAM" id="SignalP"/>
    </source>
</evidence>
<protein>
    <submittedName>
        <fullName evidence="2">Uncharacterized protein</fullName>
    </submittedName>
</protein>
<proteinExistence type="predicted"/>
<gene>
    <name evidence="2" type="ORF">EVOR1521_LOCUS9968</name>
</gene>
<feature type="chain" id="PRO_5041206357" evidence="1">
    <location>
        <begin position="22"/>
        <end position="338"/>
    </location>
</feature>
<evidence type="ECO:0000313" key="2">
    <source>
        <dbReference type="EMBL" id="CAJ1382629.1"/>
    </source>
</evidence>
<feature type="signal peptide" evidence="1">
    <location>
        <begin position="1"/>
        <end position="21"/>
    </location>
</feature>
<keyword evidence="1" id="KW-0732">Signal</keyword>
<evidence type="ECO:0000313" key="3">
    <source>
        <dbReference type="Proteomes" id="UP001178507"/>
    </source>
</evidence>
<accession>A0AA36I7V8</accession>
<name>A0AA36I7V8_9DINO</name>
<dbReference type="Proteomes" id="UP001178507">
    <property type="component" value="Unassembled WGS sequence"/>
</dbReference>